<dbReference type="Proteomes" id="UP000244197">
    <property type="component" value="Unassembled WGS sequence"/>
</dbReference>
<protein>
    <submittedName>
        <fullName evidence="1">Uncharacterized protein</fullName>
    </submittedName>
</protein>
<organism evidence="1 2">
    <name type="scientific">Vibrio splendidus</name>
    <dbReference type="NCBI Taxonomy" id="29497"/>
    <lineage>
        <taxon>Bacteria</taxon>
        <taxon>Pseudomonadati</taxon>
        <taxon>Pseudomonadota</taxon>
        <taxon>Gammaproteobacteria</taxon>
        <taxon>Vibrionales</taxon>
        <taxon>Vibrionaceae</taxon>
        <taxon>Vibrio</taxon>
    </lineage>
</organism>
<accession>A0A2T5ESF2</accession>
<dbReference type="AlphaFoldDB" id="A0A2T5ESF2"/>
<comment type="caution">
    <text evidence="1">The sequence shown here is derived from an EMBL/GenBank/DDBJ whole genome shotgun (WGS) entry which is preliminary data.</text>
</comment>
<evidence type="ECO:0000313" key="2">
    <source>
        <dbReference type="Proteomes" id="UP000244197"/>
    </source>
</evidence>
<gene>
    <name evidence="1" type="ORF">CWO07_17675</name>
</gene>
<sequence>MRRDQEQIRVTGKRDAKRLRAEVKNEDKNMIVVLLAPPLYHDCYLAKNINIRGGWEGLVRHR</sequence>
<proteinExistence type="predicted"/>
<name>A0A2T5ESF2_VIBSP</name>
<reference evidence="1 2" key="1">
    <citation type="submission" date="2017-11" db="EMBL/GenBank/DDBJ databases">
        <title>Population delineation of vibrios coincides with oyster pathogenicity.</title>
        <authorList>
            <person name="Bruto M."/>
            <person name="Labreuche Y."/>
            <person name="James A."/>
            <person name="Piel D."/>
            <person name="Chenivesse S."/>
            <person name="Petton B."/>
            <person name="Polz M.F."/>
            <person name="Le Roux F."/>
        </authorList>
    </citation>
    <scope>NUCLEOTIDE SEQUENCE [LARGE SCALE GENOMIC DNA]</scope>
    <source>
        <strain evidence="1 2">FF_144</strain>
    </source>
</reference>
<dbReference type="EMBL" id="PIFK01000037">
    <property type="protein sequence ID" value="PTP29344.1"/>
    <property type="molecule type" value="Genomic_DNA"/>
</dbReference>
<evidence type="ECO:0000313" key="1">
    <source>
        <dbReference type="EMBL" id="PTP29344.1"/>
    </source>
</evidence>